<evidence type="ECO:0000313" key="2">
    <source>
        <dbReference type="EMBL" id="MBB4633866.1"/>
    </source>
</evidence>
<evidence type="ECO:0000256" key="1">
    <source>
        <dbReference type="SAM" id="SignalP"/>
    </source>
</evidence>
<keyword evidence="3" id="KW-1185">Reference proteome</keyword>
<dbReference type="Proteomes" id="UP000566324">
    <property type="component" value="Unassembled WGS sequence"/>
</dbReference>
<reference evidence="2 3" key="1">
    <citation type="submission" date="2020-08" db="EMBL/GenBank/DDBJ databases">
        <title>Genomic Encyclopedia of Type Strains, Phase IV (KMG-IV): sequencing the most valuable type-strain genomes for metagenomic binning, comparative biology and taxonomic classification.</title>
        <authorList>
            <person name="Goeker M."/>
        </authorList>
    </citation>
    <scope>NUCLEOTIDE SEQUENCE [LARGE SCALE GENOMIC DNA]</scope>
    <source>
        <strain evidence="2 3">DSM 17328</strain>
    </source>
</reference>
<dbReference type="AlphaFoldDB" id="A0A7W7B4I0"/>
<sequence length="102" mass="10894">MKIIFSLAAAGMIAATAAPAIAAPYSYYNARIEFMHAPTGYDVSGRRTAGGVLHLKGENADTGKTFDLRVSRKGHITGTWEGAAVDRWVGAEKAPQMLAQRD</sequence>
<dbReference type="RefSeq" id="WP_184071851.1">
    <property type="nucleotide sequence ID" value="NZ_JACHNZ010000063.1"/>
</dbReference>
<evidence type="ECO:0000313" key="3">
    <source>
        <dbReference type="Proteomes" id="UP000566324"/>
    </source>
</evidence>
<gene>
    <name evidence="2" type="ORF">GGQ98_003522</name>
</gene>
<organism evidence="2 3">
    <name type="scientific">Sphingosinicella soli</name>
    <dbReference type="NCBI Taxonomy" id="333708"/>
    <lineage>
        <taxon>Bacteria</taxon>
        <taxon>Pseudomonadati</taxon>
        <taxon>Pseudomonadota</taxon>
        <taxon>Alphaproteobacteria</taxon>
        <taxon>Sphingomonadales</taxon>
        <taxon>Sphingosinicellaceae</taxon>
        <taxon>Sphingosinicella</taxon>
    </lineage>
</organism>
<name>A0A7W7B4I0_9SPHN</name>
<protein>
    <submittedName>
        <fullName evidence="2">Uncharacterized protein</fullName>
    </submittedName>
</protein>
<keyword evidence="1" id="KW-0732">Signal</keyword>
<feature type="signal peptide" evidence="1">
    <location>
        <begin position="1"/>
        <end position="22"/>
    </location>
</feature>
<comment type="caution">
    <text evidence="2">The sequence shown here is derived from an EMBL/GenBank/DDBJ whole genome shotgun (WGS) entry which is preliminary data.</text>
</comment>
<accession>A0A7W7B4I0</accession>
<dbReference type="EMBL" id="JACHNZ010000063">
    <property type="protein sequence ID" value="MBB4633866.1"/>
    <property type="molecule type" value="Genomic_DNA"/>
</dbReference>
<proteinExistence type="predicted"/>
<feature type="chain" id="PRO_5030854407" evidence="1">
    <location>
        <begin position="23"/>
        <end position="102"/>
    </location>
</feature>